<dbReference type="AlphaFoldDB" id="A0A2I1GUV4"/>
<organism evidence="1 2">
    <name type="scientific">Rhizophagus irregularis</name>
    <dbReference type="NCBI Taxonomy" id="588596"/>
    <lineage>
        <taxon>Eukaryota</taxon>
        <taxon>Fungi</taxon>
        <taxon>Fungi incertae sedis</taxon>
        <taxon>Mucoromycota</taxon>
        <taxon>Glomeromycotina</taxon>
        <taxon>Glomeromycetes</taxon>
        <taxon>Glomerales</taxon>
        <taxon>Glomeraceae</taxon>
        <taxon>Rhizophagus</taxon>
    </lineage>
</organism>
<dbReference type="EMBL" id="LLXI01000865">
    <property type="protein sequence ID" value="PKY50355.1"/>
    <property type="molecule type" value="Genomic_DNA"/>
</dbReference>
<name>A0A2I1GUV4_9GLOM</name>
<sequence length="210" mass="24306">MFINKLHESINIKEKLGGELSNAEDDIKNSKEFTVPALPGILLDNKDFMGLITPDGNLILVKDDEYRLFAKRLNTYCIIDGVELKVQLRKSLSSAEGLQNRFASKFVENGCLKKFQKDHIEDLCSFIENLKDIEEMAVLHGRMFELWSHAKICKGGYFGHGVKQEGLRKFEKILNHFEKIRLYFVVPKERFETYKKQNYLDGNKKAENVI</sequence>
<protein>
    <submittedName>
        <fullName evidence="1">Uncharacterized protein</fullName>
    </submittedName>
</protein>
<dbReference type="VEuPathDB" id="FungiDB:RhiirFUN_005084"/>
<evidence type="ECO:0000313" key="1">
    <source>
        <dbReference type="EMBL" id="PKY50355.1"/>
    </source>
</evidence>
<reference evidence="1 2" key="1">
    <citation type="submission" date="2015-10" db="EMBL/GenBank/DDBJ databases">
        <title>Genome analyses suggest a sexual origin of heterokaryosis in a supposedly ancient asexual fungus.</title>
        <authorList>
            <person name="Ropars J."/>
            <person name="Sedzielewska K."/>
            <person name="Noel J."/>
            <person name="Charron P."/>
            <person name="Farinelli L."/>
            <person name="Marton T."/>
            <person name="Kruger M."/>
            <person name="Pelin A."/>
            <person name="Brachmann A."/>
            <person name="Corradi N."/>
        </authorList>
    </citation>
    <scope>NUCLEOTIDE SEQUENCE [LARGE SCALE GENOMIC DNA]</scope>
    <source>
        <strain evidence="1 2">A4</strain>
    </source>
</reference>
<proteinExistence type="predicted"/>
<accession>A0A2I1GUV4</accession>
<keyword evidence="2" id="KW-1185">Reference proteome</keyword>
<evidence type="ECO:0000313" key="2">
    <source>
        <dbReference type="Proteomes" id="UP000234323"/>
    </source>
</evidence>
<dbReference type="Proteomes" id="UP000234323">
    <property type="component" value="Unassembled WGS sequence"/>
</dbReference>
<gene>
    <name evidence="1" type="ORF">RhiirA4_530128</name>
</gene>
<comment type="caution">
    <text evidence="1">The sequence shown here is derived from an EMBL/GenBank/DDBJ whole genome shotgun (WGS) entry which is preliminary data.</text>
</comment>